<accession>A0A8I0H5Z0</accession>
<dbReference type="InterPro" id="IPR006119">
    <property type="entry name" value="Resolv_N"/>
</dbReference>
<dbReference type="GO" id="GO:0000150">
    <property type="term" value="F:DNA strand exchange activity"/>
    <property type="evidence" value="ECO:0007669"/>
    <property type="project" value="InterPro"/>
</dbReference>
<name>A0A8I0H5Z0_XANCI</name>
<gene>
    <name evidence="2" type="ORF">GUH15_23240</name>
</gene>
<dbReference type="EMBL" id="JAABFR010001818">
    <property type="protein sequence ID" value="MBD4338913.1"/>
    <property type="molecule type" value="Genomic_DNA"/>
</dbReference>
<dbReference type="PROSITE" id="PS51736">
    <property type="entry name" value="RECOMBINASES_3"/>
    <property type="match status" value="1"/>
</dbReference>
<comment type="caution">
    <text evidence="2">The sequence shown here is derived from an EMBL/GenBank/DDBJ whole genome shotgun (WGS) entry which is preliminary data.</text>
</comment>
<feature type="non-terminal residue" evidence="2">
    <location>
        <position position="1"/>
    </location>
</feature>
<sequence>RNTLDTLQLTRSLLAKGKGVYFELDNINTLEQEGELRLTIMASLAQDESRRISERVKFGFKRSIEKGRVLGNNAIWGYEKDNCK</sequence>
<feature type="domain" description="Resolvase/invertase-type recombinase catalytic" evidence="1">
    <location>
        <begin position="1"/>
        <end position="67"/>
    </location>
</feature>
<dbReference type="Gene3D" id="3.40.50.1390">
    <property type="entry name" value="Resolvase, N-terminal catalytic domain"/>
    <property type="match status" value="1"/>
</dbReference>
<dbReference type="SUPFAM" id="SSF53041">
    <property type="entry name" value="Resolvase-like"/>
    <property type="match status" value="1"/>
</dbReference>
<evidence type="ECO:0000313" key="3">
    <source>
        <dbReference type="Proteomes" id="UP000653002"/>
    </source>
</evidence>
<reference evidence="2" key="1">
    <citation type="submission" date="2020-01" db="EMBL/GenBank/DDBJ databases">
        <authorList>
            <person name="Richard D."/>
        </authorList>
    </citation>
    <scope>NUCLEOTIDE SEQUENCE</scope>
    <source>
        <strain evidence="2">JP541</strain>
    </source>
</reference>
<dbReference type="AlphaFoldDB" id="A0A8I0H5Z0"/>
<proteinExistence type="predicted"/>
<evidence type="ECO:0000313" key="2">
    <source>
        <dbReference type="EMBL" id="MBD4338913.1"/>
    </source>
</evidence>
<protein>
    <submittedName>
        <fullName evidence="2">Recombinase family protein</fullName>
    </submittedName>
</protein>
<feature type="non-terminal residue" evidence="2">
    <location>
        <position position="84"/>
    </location>
</feature>
<dbReference type="Pfam" id="PF00239">
    <property type="entry name" value="Resolvase"/>
    <property type="match status" value="1"/>
</dbReference>
<dbReference type="InterPro" id="IPR036162">
    <property type="entry name" value="Resolvase-like_N_sf"/>
</dbReference>
<organism evidence="2 3">
    <name type="scientific">Xanthomonas citri pv. citri</name>
    <dbReference type="NCBI Taxonomy" id="611301"/>
    <lineage>
        <taxon>Bacteria</taxon>
        <taxon>Pseudomonadati</taxon>
        <taxon>Pseudomonadota</taxon>
        <taxon>Gammaproteobacteria</taxon>
        <taxon>Lysobacterales</taxon>
        <taxon>Lysobacteraceae</taxon>
        <taxon>Xanthomonas</taxon>
    </lineage>
</organism>
<dbReference type="GO" id="GO:0003677">
    <property type="term" value="F:DNA binding"/>
    <property type="evidence" value="ECO:0007669"/>
    <property type="project" value="InterPro"/>
</dbReference>
<evidence type="ECO:0000259" key="1">
    <source>
        <dbReference type="PROSITE" id="PS51736"/>
    </source>
</evidence>
<dbReference type="Proteomes" id="UP000653002">
    <property type="component" value="Unassembled WGS sequence"/>
</dbReference>